<dbReference type="Proteomes" id="UP000466442">
    <property type="component" value="Unassembled WGS sequence"/>
</dbReference>
<comment type="caution">
    <text evidence="2">The sequence shown here is derived from an EMBL/GenBank/DDBJ whole genome shotgun (WGS) entry which is preliminary data.</text>
</comment>
<gene>
    <name evidence="2" type="ORF">GE061_003543</name>
</gene>
<sequence>FFNLTAKFYKALTGTLREFSGTNYHFSLVNYRHLDEILLPEDRKAFSLDQSRYHGVELLRLNAHGMMKYILNEDLSPEKLKKRKKRHHRFMLAHRAMSVGILALSCYAALSMTSRFLPV</sequence>
<feature type="non-terminal residue" evidence="2">
    <location>
        <position position="1"/>
    </location>
</feature>
<dbReference type="EMBL" id="WIXP02000011">
    <property type="protein sequence ID" value="KAF6203128.1"/>
    <property type="molecule type" value="Genomic_DNA"/>
</dbReference>
<evidence type="ECO:0000313" key="2">
    <source>
        <dbReference type="EMBL" id="KAF6203128.1"/>
    </source>
</evidence>
<accession>A0A8S9X441</accession>
<evidence type="ECO:0000256" key="1">
    <source>
        <dbReference type="SAM" id="Phobius"/>
    </source>
</evidence>
<organism evidence="2 3">
    <name type="scientific">Apolygus lucorum</name>
    <name type="common">Small green plant bug</name>
    <name type="synonym">Lygocoris lucorum</name>
    <dbReference type="NCBI Taxonomy" id="248454"/>
    <lineage>
        <taxon>Eukaryota</taxon>
        <taxon>Metazoa</taxon>
        <taxon>Ecdysozoa</taxon>
        <taxon>Arthropoda</taxon>
        <taxon>Hexapoda</taxon>
        <taxon>Insecta</taxon>
        <taxon>Pterygota</taxon>
        <taxon>Neoptera</taxon>
        <taxon>Paraneoptera</taxon>
        <taxon>Hemiptera</taxon>
        <taxon>Heteroptera</taxon>
        <taxon>Panheteroptera</taxon>
        <taxon>Cimicomorpha</taxon>
        <taxon>Miridae</taxon>
        <taxon>Mirini</taxon>
        <taxon>Apolygus</taxon>
    </lineage>
</organism>
<protein>
    <submittedName>
        <fullName evidence="2">Uncharacterized protein</fullName>
    </submittedName>
</protein>
<dbReference type="AlphaFoldDB" id="A0A8S9X441"/>
<name>A0A8S9X441_APOLU</name>
<keyword evidence="1" id="KW-1133">Transmembrane helix</keyword>
<keyword evidence="3" id="KW-1185">Reference proteome</keyword>
<keyword evidence="1" id="KW-0812">Transmembrane</keyword>
<reference evidence="2" key="1">
    <citation type="journal article" date="2021" name="Mol. Ecol. Resour.">
        <title>Apolygus lucorum genome provides insights into omnivorousness and mesophyll feeding.</title>
        <authorList>
            <person name="Liu Y."/>
            <person name="Liu H."/>
            <person name="Wang H."/>
            <person name="Huang T."/>
            <person name="Liu B."/>
            <person name="Yang B."/>
            <person name="Yin L."/>
            <person name="Li B."/>
            <person name="Zhang Y."/>
            <person name="Zhang S."/>
            <person name="Jiang F."/>
            <person name="Zhang X."/>
            <person name="Ren Y."/>
            <person name="Wang B."/>
            <person name="Wang S."/>
            <person name="Lu Y."/>
            <person name="Wu K."/>
            <person name="Fan W."/>
            <person name="Wang G."/>
        </authorList>
    </citation>
    <scope>NUCLEOTIDE SEQUENCE</scope>
    <source>
        <strain evidence="2">12Hb</strain>
    </source>
</reference>
<feature type="transmembrane region" description="Helical" evidence="1">
    <location>
        <begin position="92"/>
        <end position="110"/>
    </location>
</feature>
<proteinExistence type="predicted"/>
<evidence type="ECO:0000313" key="3">
    <source>
        <dbReference type="Proteomes" id="UP000466442"/>
    </source>
</evidence>
<keyword evidence="1" id="KW-0472">Membrane</keyword>